<comment type="caution">
    <text evidence="7">The sequence shown here is derived from an EMBL/GenBank/DDBJ whole genome shotgun (WGS) entry which is preliminary data.</text>
</comment>
<evidence type="ECO:0000313" key="8">
    <source>
        <dbReference type="Proteomes" id="UP000024635"/>
    </source>
</evidence>
<feature type="domain" description="G-protein coupled receptors family 1 profile" evidence="6">
    <location>
        <begin position="39"/>
        <end position="243"/>
    </location>
</feature>
<evidence type="ECO:0000256" key="4">
    <source>
        <dbReference type="ARBA" id="ARBA00023136"/>
    </source>
</evidence>
<dbReference type="InterPro" id="IPR019430">
    <property type="entry name" value="7TM_GPCR_serpentine_rcpt_Srx"/>
</dbReference>
<dbReference type="Gene3D" id="1.20.1070.10">
    <property type="entry name" value="Rhodopsin 7-helix transmembrane proteins"/>
    <property type="match status" value="1"/>
</dbReference>
<feature type="transmembrane region" description="Helical" evidence="5">
    <location>
        <begin position="192"/>
        <end position="212"/>
    </location>
</feature>
<keyword evidence="4 5" id="KW-0472">Membrane</keyword>
<protein>
    <recommendedName>
        <fullName evidence="6">G-protein coupled receptors family 1 profile domain-containing protein</fullName>
    </recommendedName>
</protein>
<feature type="transmembrane region" description="Helical" evidence="5">
    <location>
        <begin position="59"/>
        <end position="85"/>
    </location>
</feature>
<name>A0A016UX08_9BILA</name>
<feature type="transmembrane region" description="Helical" evidence="5">
    <location>
        <begin position="23"/>
        <end position="47"/>
    </location>
</feature>
<dbReference type="SUPFAM" id="SSF81321">
    <property type="entry name" value="Family A G protein-coupled receptor-like"/>
    <property type="match status" value="1"/>
</dbReference>
<dbReference type="Proteomes" id="UP000024635">
    <property type="component" value="Unassembled WGS sequence"/>
</dbReference>
<feature type="transmembrane region" description="Helical" evidence="5">
    <location>
        <begin position="105"/>
        <end position="125"/>
    </location>
</feature>
<dbReference type="InterPro" id="IPR017452">
    <property type="entry name" value="GPCR_Rhodpsn_7TM"/>
</dbReference>
<gene>
    <name evidence="7" type="primary">Acey_s0024.g905</name>
    <name evidence="7" type="ORF">Y032_0024g905</name>
</gene>
<keyword evidence="8" id="KW-1185">Reference proteome</keyword>
<reference evidence="8" key="1">
    <citation type="journal article" date="2015" name="Nat. Genet.">
        <title>The genome and transcriptome of the zoonotic hookworm Ancylostoma ceylanicum identify infection-specific gene families.</title>
        <authorList>
            <person name="Schwarz E.M."/>
            <person name="Hu Y."/>
            <person name="Antoshechkin I."/>
            <person name="Miller M.M."/>
            <person name="Sternberg P.W."/>
            <person name="Aroian R.V."/>
        </authorList>
    </citation>
    <scope>NUCLEOTIDE SEQUENCE</scope>
    <source>
        <strain evidence="8">HY135</strain>
    </source>
</reference>
<dbReference type="Pfam" id="PF10328">
    <property type="entry name" value="7TM_GPCR_Srx"/>
    <property type="match status" value="1"/>
</dbReference>
<organism evidence="7 8">
    <name type="scientific">Ancylostoma ceylanicum</name>
    <dbReference type="NCBI Taxonomy" id="53326"/>
    <lineage>
        <taxon>Eukaryota</taxon>
        <taxon>Metazoa</taxon>
        <taxon>Ecdysozoa</taxon>
        <taxon>Nematoda</taxon>
        <taxon>Chromadorea</taxon>
        <taxon>Rhabditida</taxon>
        <taxon>Rhabditina</taxon>
        <taxon>Rhabditomorpha</taxon>
        <taxon>Strongyloidea</taxon>
        <taxon>Ancylostomatidae</taxon>
        <taxon>Ancylostomatinae</taxon>
        <taxon>Ancylostoma</taxon>
    </lineage>
</organism>
<evidence type="ECO:0000256" key="3">
    <source>
        <dbReference type="ARBA" id="ARBA00022989"/>
    </source>
</evidence>
<dbReference type="OrthoDB" id="5867613at2759"/>
<dbReference type="PROSITE" id="PS50262">
    <property type="entry name" value="G_PROTEIN_RECEP_F1_2"/>
    <property type="match status" value="1"/>
</dbReference>
<evidence type="ECO:0000256" key="2">
    <source>
        <dbReference type="ARBA" id="ARBA00022692"/>
    </source>
</evidence>
<dbReference type="GO" id="GO:0016020">
    <property type="term" value="C:membrane"/>
    <property type="evidence" value="ECO:0007669"/>
    <property type="project" value="UniProtKB-SubCell"/>
</dbReference>
<keyword evidence="3 5" id="KW-1133">Transmembrane helix</keyword>
<dbReference type="AlphaFoldDB" id="A0A016UX08"/>
<evidence type="ECO:0000256" key="1">
    <source>
        <dbReference type="ARBA" id="ARBA00004370"/>
    </source>
</evidence>
<dbReference type="EMBL" id="JARK01001360">
    <property type="protein sequence ID" value="EYC19511.1"/>
    <property type="molecule type" value="Genomic_DNA"/>
</dbReference>
<feature type="transmembrane region" description="Helical" evidence="5">
    <location>
        <begin position="137"/>
        <end position="159"/>
    </location>
</feature>
<keyword evidence="2 5" id="KW-0812">Transmembrane</keyword>
<accession>A0A016UX08</accession>
<evidence type="ECO:0000256" key="5">
    <source>
        <dbReference type="SAM" id="Phobius"/>
    </source>
</evidence>
<comment type="subcellular location">
    <subcellularLocation>
        <location evidence="1">Membrane</location>
    </subcellularLocation>
</comment>
<proteinExistence type="predicted"/>
<sequence>MSNVLECLRELHSTDDEMSGQRLLYGIALTAISIVSFCVNALLLIVIIFTGAMDKFFRFYLLSATLAGLVAVIPILSALLPAIFFNVHLGDPVNIIISTTDTLGYLSLMMTTTAIAFDRFVFFLLPTVHKWSSGTNFVLPCFAALPWVITVLLTTSMTFHGCYKRTDPYALTFTYSCSVCSFYGPLLYYAGYVFPAINFVLYLFVYCRIVALRLELRSSMQRFLPANSIKKHEVTLVRTLFSI</sequence>
<evidence type="ECO:0000259" key="6">
    <source>
        <dbReference type="PROSITE" id="PS50262"/>
    </source>
</evidence>
<dbReference type="CDD" id="cd00637">
    <property type="entry name" value="7tm_classA_rhodopsin-like"/>
    <property type="match status" value="1"/>
</dbReference>
<evidence type="ECO:0000313" key="7">
    <source>
        <dbReference type="EMBL" id="EYC19511.1"/>
    </source>
</evidence>